<evidence type="ECO:0000313" key="20">
    <source>
        <dbReference type="Proteomes" id="UP000368418"/>
    </source>
</evidence>
<dbReference type="Proteomes" id="UP000491168">
    <property type="component" value="Unassembled WGS sequence"/>
</dbReference>
<reference evidence="8" key="5">
    <citation type="submission" date="2023-07" db="EMBL/GenBank/DDBJ databases">
        <title>Whole Genome Sequencing of Colonoscopy isolates.</title>
        <authorList>
            <person name="Surve S.V."/>
            <person name="Valls R.A."/>
            <person name="Barrak K.E."/>
            <person name="Gardner T.B."/>
            <person name="O'Toole G.A."/>
        </authorList>
    </citation>
    <scope>NUCLEOTIDE SEQUENCE</scope>
    <source>
        <strain evidence="8">GP0119</strain>
    </source>
</reference>
<dbReference type="EMBL" id="VVYD01000005">
    <property type="protein sequence ID" value="KAA5500368.1"/>
    <property type="molecule type" value="Genomic_DNA"/>
</dbReference>
<evidence type="ECO:0000313" key="5">
    <source>
        <dbReference type="EMBL" id="KAA5474694.1"/>
    </source>
</evidence>
<proteinExistence type="predicted"/>
<reference evidence="13" key="4">
    <citation type="submission" date="2022-08" db="EMBL/GenBank/DDBJ databases">
        <title>Genome Sequencing of Bacteroides fragilis Group Isolates with Nanopore Technology.</title>
        <authorList>
            <person name="Tisza M.J."/>
            <person name="Smith D."/>
            <person name="Dekker J.P."/>
        </authorList>
    </citation>
    <scope>NUCLEOTIDE SEQUENCE</scope>
    <source>
        <strain evidence="13">BFG-474</strain>
    </source>
</reference>
<evidence type="ECO:0000313" key="18">
    <source>
        <dbReference type="Proteomes" id="UP000284431"/>
    </source>
</evidence>
<dbReference type="GeneID" id="75112943"/>
<keyword evidence="1" id="KW-0732">Signal</keyword>
<dbReference type="Gene3D" id="2.40.128.490">
    <property type="entry name" value="Uncharacterised protein PF14869, DUF4488"/>
    <property type="match status" value="1"/>
</dbReference>
<evidence type="ECO:0000313" key="14">
    <source>
        <dbReference type="Proteomes" id="UP000095657"/>
    </source>
</evidence>
<dbReference type="EMBL" id="VVYJ01000009">
    <property type="protein sequence ID" value="KAA5474694.1"/>
    <property type="molecule type" value="Genomic_DNA"/>
</dbReference>
<reference evidence="14 15" key="1">
    <citation type="submission" date="2015-09" db="EMBL/GenBank/DDBJ databases">
        <authorList>
            <consortium name="Pathogen Informatics"/>
        </authorList>
    </citation>
    <scope>NUCLEOTIDE SEQUENCE [LARGE SCALE GENOMIC DNA]</scope>
    <source>
        <strain evidence="2 14">2789STDY5834880</strain>
        <strain evidence="3 15">2789STDY5834946</strain>
    </source>
</reference>
<evidence type="ECO:0000313" key="19">
    <source>
        <dbReference type="Proteomes" id="UP000284689"/>
    </source>
</evidence>
<evidence type="ECO:0000313" key="15">
    <source>
        <dbReference type="Proteomes" id="UP000095725"/>
    </source>
</evidence>
<evidence type="ECO:0000313" key="8">
    <source>
        <dbReference type="EMBL" id="MDO6356896.1"/>
    </source>
</evidence>
<evidence type="ECO:0000313" key="21">
    <source>
        <dbReference type="Proteomes" id="UP000427825"/>
    </source>
</evidence>
<reference evidence="20 21" key="3">
    <citation type="journal article" date="2019" name="Nat. Med.">
        <title>A library of human gut bacterial isolates paired with longitudinal multiomics data enables mechanistic microbiome research.</title>
        <authorList>
            <person name="Poyet M."/>
            <person name="Groussin M."/>
            <person name="Gibbons S.M."/>
            <person name="Avila-Pacheco J."/>
            <person name="Jiang X."/>
            <person name="Kearney S.M."/>
            <person name="Perrotta A.R."/>
            <person name="Berdy B."/>
            <person name="Zhao S."/>
            <person name="Lieberman T.D."/>
            <person name="Swanson P.K."/>
            <person name="Smith M."/>
            <person name="Roesemann S."/>
            <person name="Alexander J.E."/>
            <person name="Rich S.A."/>
            <person name="Livny J."/>
            <person name="Vlamakis H."/>
            <person name="Clish C."/>
            <person name="Bullock K."/>
            <person name="Deik A."/>
            <person name="Scott J."/>
            <person name="Pierce K.A."/>
            <person name="Xavier R.J."/>
            <person name="Alm E.J."/>
        </authorList>
    </citation>
    <scope>NUCLEOTIDE SEQUENCE [LARGE SCALE GENOMIC DNA]</scope>
    <source>
        <strain evidence="7 20">BIOML-A19</strain>
        <strain evidence="6 23">BIOML-A21</strain>
        <strain evidence="5 21">BIOML-A25</strain>
        <strain evidence="4 22">BIOML-A31</strain>
    </source>
</reference>
<evidence type="ECO:0000313" key="2">
    <source>
        <dbReference type="EMBL" id="CUP48559.1"/>
    </source>
</evidence>
<dbReference type="Proteomes" id="UP000427825">
    <property type="component" value="Unassembled WGS sequence"/>
</dbReference>
<name>A0A174NRP2_9BACE</name>
<feature type="chain" id="PRO_5015052321" description="Lipocalin-like domain-containing protein" evidence="1">
    <location>
        <begin position="25"/>
        <end position="147"/>
    </location>
</feature>
<dbReference type="Proteomes" id="UP000475905">
    <property type="component" value="Unassembled WGS sequence"/>
</dbReference>
<gene>
    <name evidence="12" type="ORF">DW190_01255</name>
    <name evidence="11" type="ORF">DW794_08255</name>
    <name evidence="9" type="ORF">DWY26_08870</name>
    <name evidence="10" type="ORF">DXA49_03210</name>
    <name evidence="2" type="ORF">ERS852494_02346</name>
    <name evidence="3" type="ORF">ERS852558_01552</name>
    <name evidence="7" type="ORF">F2Y31_07980</name>
    <name evidence="6" type="ORF">F2Y35_02475</name>
    <name evidence="4" type="ORF">F2Y36_06860</name>
    <name evidence="5" type="ORF">F2Y39_15295</name>
    <name evidence="13" type="ORF">NXW23_07460</name>
    <name evidence="8" type="ORF">Q4469_04160</name>
</gene>
<dbReference type="Proteomes" id="UP000368418">
    <property type="component" value="Unassembled WGS sequence"/>
</dbReference>
<evidence type="ECO:0000313" key="12">
    <source>
        <dbReference type="EMBL" id="RHH94917.1"/>
    </source>
</evidence>
<evidence type="ECO:0008006" key="24">
    <source>
        <dbReference type="Google" id="ProtNLM"/>
    </source>
</evidence>
<dbReference type="Proteomes" id="UP000283512">
    <property type="component" value="Unassembled WGS sequence"/>
</dbReference>
<evidence type="ECO:0000313" key="22">
    <source>
        <dbReference type="Proteomes" id="UP000475905"/>
    </source>
</evidence>
<dbReference type="Proteomes" id="UP000284205">
    <property type="component" value="Unassembled WGS sequence"/>
</dbReference>
<feature type="signal peptide" evidence="1">
    <location>
        <begin position="1"/>
        <end position="24"/>
    </location>
</feature>
<organism evidence="2 14">
    <name type="scientific">Bacteroides caccae</name>
    <dbReference type="NCBI Taxonomy" id="47678"/>
    <lineage>
        <taxon>Bacteria</taxon>
        <taxon>Pseudomonadati</taxon>
        <taxon>Bacteroidota</taxon>
        <taxon>Bacteroidia</taxon>
        <taxon>Bacteroidales</taxon>
        <taxon>Bacteroidaceae</taxon>
        <taxon>Bacteroides</taxon>
    </lineage>
</organism>
<dbReference type="EMBL" id="CZBL01000005">
    <property type="protein sequence ID" value="CUQ00919.1"/>
    <property type="molecule type" value="Genomic_DNA"/>
</dbReference>
<dbReference type="EMBL" id="CZAI01000005">
    <property type="protein sequence ID" value="CUP48559.1"/>
    <property type="molecule type" value="Genomic_DNA"/>
</dbReference>
<dbReference type="EMBL" id="QSJD01000010">
    <property type="protein sequence ID" value="RHD49437.1"/>
    <property type="molecule type" value="Genomic_DNA"/>
</dbReference>
<dbReference type="EMBL" id="QRUO01000006">
    <property type="protein sequence ID" value="RGR72319.1"/>
    <property type="molecule type" value="Genomic_DNA"/>
</dbReference>
<evidence type="ECO:0000256" key="1">
    <source>
        <dbReference type="SAM" id="SignalP"/>
    </source>
</evidence>
<dbReference type="Proteomes" id="UP000095725">
    <property type="component" value="Unassembled WGS sequence"/>
</dbReference>
<evidence type="ECO:0000313" key="13">
    <source>
        <dbReference type="EMBL" id="UVQ98150.1"/>
    </source>
</evidence>
<evidence type="ECO:0000313" key="3">
    <source>
        <dbReference type="EMBL" id="CUQ00919.1"/>
    </source>
</evidence>
<evidence type="ECO:0000313" key="17">
    <source>
        <dbReference type="Proteomes" id="UP000284205"/>
    </source>
</evidence>
<evidence type="ECO:0000313" key="9">
    <source>
        <dbReference type="EMBL" id="RGR72319.1"/>
    </source>
</evidence>
<dbReference type="Proteomes" id="UP001060260">
    <property type="component" value="Chromosome"/>
</dbReference>
<dbReference type="EMBL" id="QSCS01000004">
    <property type="protein sequence ID" value="RGY28719.1"/>
    <property type="molecule type" value="Genomic_DNA"/>
</dbReference>
<dbReference type="EMBL" id="CP103166">
    <property type="protein sequence ID" value="UVQ98150.1"/>
    <property type="molecule type" value="Genomic_DNA"/>
</dbReference>
<evidence type="ECO:0000313" key="16">
    <source>
        <dbReference type="Proteomes" id="UP000283512"/>
    </source>
</evidence>
<evidence type="ECO:0000313" key="7">
    <source>
        <dbReference type="EMBL" id="KAA5500368.1"/>
    </source>
</evidence>
<evidence type="ECO:0000313" key="6">
    <source>
        <dbReference type="EMBL" id="KAA5495072.1"/>
    </source>
</evidence>
<evidence type="ECO:0000313" key="11">
    <source>
        <dbReference type="EMBL" id="RHD49437.1"/>
    </source>
</evidence>
<dbReference type="EMBL" id="JAUONL010000002">
    <property type="protein sequence ID" value="MDO6356896.1"/>
    <property type="molecule type" value="Genomic_DNA"/>
</dbReference>
<dbReference type="Proteomes" id="UP001170023">
    <property type="component" value="Unassembled WGS sequence"/>
</dbReference>
<dbReference type="STRING" id="47678.ERS852494_02346"/>
<dbReference type="Proteomes" id="UP000284689">
    <property type="component" value="Unassembled WGS sequence"/>
</dbReference>
<dbReference type="EMBL" id="VVYF01000002">
    <property type="protein sequence ID" value="KAA5495072.1"/>
    <property type="molecule type" value="Genomic_DNA"/>
</dbReference>
<dbReference type="EMBL" id="QRKD01000001">
    <property type="protein sequence ID" value="RHH94917.1"/>
    <property type="molecule type" value="Genomic_DNA"/>
</dbReference>
<sequence>MKGNLCKILLAVSFLFLMPNLCMSQNLKGIWRLVQNDATSQVTRYKVLDKEGKFYNVDAYVKNAMYLEAGNRGTGSVFCPYKITRSGEYNIIAEGLYCEVLHNEYGRTASALVPISYRIDGKRMTLLFQLGNSVYREVYQKVSKLGK</sequence>
<dbReference type="EMBL" id="VVYP01000006">
    <property type="protein sequence ID" value="KAA5464358.1"/>
    <property type="molecule type" value="Genomic_DNA"/>
</dbReference>
<dbReference type="KEGG" id="bcac:CGC64_07305"/>
<dbReference type="AlphaFoldDB" id="A0A174NRP2"/>
<reference evidence="16 17" key="2">
    <citation type="submission" date="2018-08" db="EMBL/GenBank/DDBJ databases">
        <title>A genome reference for cultivated species of the human gut microbiota.</title>
        <authorList>
            <person name="Zou Y."/>
            <person name="Xue W."/>
            <person name="Luo G."/>
        </authorList>
    </citation>
    <scope>NUCLEOTIDE SEQUENCE [LARGE SCALE GENOMIC DNA]</scope>
    <source>
        <strain evidence="9 17">AF24-29LB</strain>
        <strain evidence="12 16">AM16-49B</strain>
        <strain evidence="11 19">AM31-16AC</strain>
        <strain evidence="10 18">OF02-6LB</strain>
    </source>
</reference>
<evidence type="ECO:0000313" key="4">
    <source>
        <dbReference type="EMBL" id="KAA5464358.1"/>
    </source>
</evidence>
<dbReference type="Proteomes" id="UP000095657">
    <property type="component" value="Unassembled WGS sequence"/>
</dbReference>
<dbReference type="RefSeq" id="WP_005677289.1">
    <property type="nucleotide sequence ID" value="NZ_CABMOQ010000001.1"/>
</dbReference>
<accession>A0A174NRP2</accession>
<dbReference type="Proteomes" id="UP000284431">
    <property type="component" value="Unassembled WGS sequence"/>
</dbReference>
<protein>
    <recommendedName>
        <fullName evidence="24">Lipocalin-like domain-containing protein</fullName>
    </recommendedName>
</protein>
<evidence type="ECO:0000313" key="23">
    <source>
        <dbReference type="Proteomes" id="UP000491168"/>
    </source>
</evidence>
<evidence type="ECO:0000313" key="10">
    <source>
        <dbReference type="EMBL" id="RGY28719.1"/>
    </source>
</evidence>